<dbReference type="AlphaFoldDB" id="A0A9P7EI88"/>
<dbReference type="GeneID" id="64638164"/>
<dbReference type="RefSeq" id="XP_041197104.1">
    <property type="nucleotide sequence ID" value="XM_041344148.1"/>
</dbReference>
<proteinExistence type="predicted"/>
<dbReference type="EMBL" id="JABBWG010000005">
    <property type="protein sequence ID" value="KAG1822698.1"/>
    <property type="molecule type" value="Genomic_DNA"/>
</dbReference>
<keyword evidence="3" id="KW-1185">Reference proteome</keyword>
<feature type="transmembrane region" description="Helical" evidence="1">
    <location>
        <begin position="105"/>
        <end position="125"/>
    </location>
</feature>
<feature type="transmembrane region" description="Helical" evidence="1">
    <location>
        <begin position="22"/>
        <end position="41"/>
    </location>
</feature>
<evidence type="ECO:0000313" key="3">
    <source>
        <dbReference type="Proteomes" id="UP000807769"/>
    </source>
</evidence>
<organism evidence="2 3">
    <name type="scientific">Suillus subaureus</name>
    <dbReference type="NCBI Taxonomy" id="48587"/>
    <lineage>
        <taxon>Eukaryota</taxon>
        <taxon>Fungi</taxon>
        <taxon>Dikarya</taxon>
        <taxon>Basidiomycota</taxon>
        <taxon>Agaricomycotina</taxon>
        <taxon>Agaricomycetes</taxon>
        <taxon>Agaricomycetidae</taxon>
        <taxon>Boletales</taxon>
        <taxon>Suillineae</taxon>
        <taxon>Suillaceae</taxon>
        <taxon>Suillus</taxon>
    </lineage>
</organism>
<accession>A0A9P7EI88</accession>
<name>A0A9P7EI88_9AGAM</name>
<evidence type="ECO:0000256" key="1">
    <source>
        <dbReference type="SAM" id="Phobius"/>
    </source>
</evidence>
<evidence type="ECO:0000313" key="2">
    <source>
        <dbReference type="EMBL" id="KAG1822698.1"/>
    </source>
</evidence>
<protein>
    <submittedName>
        <fullName evidence="2">Uncharacterized protein</fullName>
    </submittedName>
</protein>
<keyword evidence="1" id="KW-0472">Membrane</keyword>
<reference evidence="2" key="1">
    <citation type="journal article" date="2020" name="New Phytol.">
        <title>Comparative genomics reveals dynamic genome evolution in host specialist ectomycorrhizal fungi.</title>
        <authorList>
            <person name="Lofgren L.A."/>
            <person name="Nguyen N.H."/>
            <person name="Vilgalys R."/>
            <person name="Ruytinx J."/>
            <person name="Liao H.L."/>
            <person name="Branco S."/>
            <person name="Kuo A."/>
            <person name="LaButti K."/>
            <person name="Lipzen A."/>
            <person name="Andreopoulos W."/>
            <person name="Pangilinan J."/>
            <person name="Riley R."/>
            <person name="Hundley H."/>
            <person name="Na H."/>
            <person name="Barry K."/>
            <person name="Grigoriev I.V."/>
            <person name="Stajich J.E."/>
            <person name="Kennedy P.G."/>
        </authorList>
    </citation>
    <scope>NUCLEOTIDE SEQUENCE</scope>
    <source>
        <strain evidence="2">MN1</strain>
    </source>
</reference>
<gene>
    <name evidence="2" type="ORF">BJ212DRAFT_822419</name>
</gene>
<dbReference type="Proteomes" id="UP000807769">
    <property type="component" value="Unassembled WGS sequence"/>
</dbReference>
<keyword evidence="1" id="KW-1133">Transmembrane helix</keyword>
<keyword evidence="1" id="KW-0812">Transmembrane</keyword>
<comment type="caution">
    <text evidence="2">The sequence shown here is derived from an EMBL/GenBank/DDBJ whole genome shotgun (WGS) entry which is preliminary data.</text>
</comment>
<sequence length="126" mass="14184">MDVLGVCICRGRSSMLPRLVKSLLMLIMIPFVLYVLTQLRFTNSHRSYMDENWLVVMLSRYCSYPVLAYNQLSACSCDRYLVFSGLTLGALYLRPLALLSHSTKVILEGLACVLQVLACLIILFGV</sequence>